<organism evidence="8 9">
    <name type="scientific">Aeoliella mucimassa</name>
    <dbReference type="NCBI Taxonomy" id="2527972"/>
    <lineage>
        <taxon>Bacteria</taxon>
        <taxon>Pseudomonadati</taxon>
        <taxon>Planctomycetota</taxon>
        <taxon>Planctomycetia</taxon>
        <taxon>Pirellulales</taxon>
        <taxon>Lacipirellulaceae</taxon>
        <taxon>Aeoliella</taxon>
    </lineage>
</organism>
<feature type="transmembrane region" description="Helical" evidence="7">
    <location>
        <begin position="276"/>
        <end position="297"/>
    </location>
</feature>
<feature type="region of interest" description="Disordered" evidence="6">
    <location>
        <begin position="1"/>
        <end position="31"/>
    </location>
</feature>
<feature type="transmembrane region" description="Helical" evidence="7">
    <location>
        <begin position="400"/>
        <end position="419"/>
    </location>
</feature>
<dbReference type="NCBIfam" id="TIGR00885">
    <property type="entry name" value="fucP"/>
    <property type="match status" value="1"/>
</dbReference>
<feature type="transmembrane region" description="Helical" evidence="7">
    <location>
        <begin position="40"/>
        <end position="57"/>
    </location>
</feature>
<dbReference type="GO" id="GO:0015535">
    <property type="term" value="F:fucose:proton symporter activity"/>
    <property type="evidence" value="ECO:0007669"/>
    <property type="project" value="InterPro"/>
</dbReference>
<dbReference type="GO" id="GO:0005886">
    <property type="term" value="C:plasma membrane"/>
    <property type="evidence" value="ECO:0007669"/>
    <property type="project" value="UniProtKB-SubCell"/>
</dbReference>
<keyword evidence="9" id="KW-1185">Reference proteome</keyword>
<dbReference type="RefSeq" id="WP_145246579.1">
    <property type="nucleotide sequence ID" value="NZ_CP036278.1"/>
</dbReference>
<evidence type="ECO:0000256" key="2">
    <source>
        <dbReference type="ARBA" id="ARBA00022475"/>
    </source>
</evidence>
<dbReference type="EMBL" id="CP036278">
    <property type="protein sequence ID" value="QDU55766.1"/>
    <property type="molecule type" value="Genomic_DNA"/>
</dbReference>
<evidence type="ECO:0000256" key="7">
    <source>
        <dbReference type="SAM" id="Phobius"/>
    </source>
</evidence>
<dbReference type="SUPFAM" id="SSF103473">
    <property type="entry name" value="MFS general substrate transporter"/>
    <property type="match status" value="1"/>
</dbReference>
<reference evidence="8 9" key="1">
    <citation type="submission" date="2019-02" db="EMBL/GenBank/DDBJ databases">
        <title>Deep-cultivation of Planctomycetes and their phenomic and genomic characterization uncovers novel biology.</title>
        <authorList>
            <person name="Wiegand S."/>
            <person name="Jogler M."/>
            <person name="Boedeker C."/>
            <person name="Pinto D."/>
            <person name="Vollmers J."/>
            <person name="Rivas-Marin E."/>
            <person name="Kohn T."/>
            <person name="Peeters S.H."/>
            <person name="Heuer A."/>
            <person name="Rast P."/>
            <person name="Oberbeckmann S."/>
            <person name="Bunk B."/>
            <person name="Jeske O."/>
            <person name="Meyerdierks A."/>
            <person name="Storesund J.E."/>
            <person name="Kallscheuer N."/>
            <person name="Luecker S."/>
            <person name="Lage O.M."/>
            <person name="Pohl T."/>
            <person name="Merkel B.J."/>
            <person name="Hornburger P."/>
            <person name="Mueller R.-W."/>
            <person name="Bruemmer F."/>
            <person name="Labrenz M."/>
            <person name="Spormann A.M."/>
            <person name="Op den Camp H."/>
            <person name="Overmann J."/>
            <person name="Amann R."/>
            <person name="Jetten M.S.M."/>
            <person name="Mascher T."/>
            <person name="Medema M.H."/>
            <person name="Devos D.P."/>
            <person name="Kaster A.-K."/>
            <person name="Ovreas L."/>
            <person name="Rohde M."/>
            <person name="Galperin M.Y."/>
            <person name="Jogler C."/>
        </authorList>
    </citation>
    <scope>NUCLEOTIDE SEQUENCE [LARGE SCALE GENOMIC DNA]</scope>
    <source>
        <strain evidence="8 9">Pan181</strain>
    </source>
</reference>
<dbReference type="InterPro" id="IPR005275">
    <property type="entry name" value="Lfuc_symporter_FucP"/>
</dbReference>
<dbReference type="InterPro" id="IPR011701">
    <property type="entry name" value="MFS"/>
</dbReference>
<keyword evidence="5 7" id="KW-0472">Membrane</keyword>
<gene>
    <name evidence="8" type="primary">fucP_1</name>
    <name evidence="8" type="ORF">Pan181_19610</name>
</gene>
<dbReference type="InterPro" id="IPR036259">
    <property type="entry name" value="MFS_trans_sf"/>
</dbReference>
<evidence type="ECO:0000256" key="1">
    <source>
        <dbReference type="ARBA" id="ARBA00004429"/>
    </source>
</evidence>
<evidence type="ECO:0000256" key="4">
    <source>
        <dbReference type="ARBA" id="ARBA00022989"/>
    </source>
</evidence>
<evidence type="ECO:0000313" key="8">
    <source>
        <dbReference type="EMBL" id="QDU55766.1"/>
    </source>
</evidence>
<name>A0A518AM19_9BACT</name>
<dbReference type="PANTHER" id="PTHR43702">
    <property type="entry name" value="L-FUCOSE-PROTON SYMPORTER"/>
    <property type="match status" value="1"/>
</dbReference>
<dbReference type="Proteomes" id="UP000315750">
    <property type="component" value="Chromosome"/>
</dbReference>
<dbReference type="OrthoDB" id="9795150at2"/>
<keyword evidence="2" id="KW-1003">Cell membrane</keyword>
<evidence type="ECO:0000313" key="9">
    <source>
        <dbReference type="Proteomes" id="UP000315750"/>
    </source>
</evidence>
<keyword evidence="4 7" id="KW-1133">Transmembrane helix</keyword>
<feature type="transmembrane region" description="Helical" evidence="7">
    <location>
        <begin position="341"/>
        <end position="360"/>
    </location>
</feature>
<dbReference type="KEGG" id="amuc:Pan181_19610"/>
<dbReference type="AlphaFoldDB" id="A0A518AM19"/>
<dbReference type="Pfam" id="PF07690">
    <property type="entry name" value="MFS_1"/>
    <property type="match status" value="1"/>
</dbReference>
<comment type="subcellular location">
    <subcellularLocation>
        <location evidence="1">Cell inner membrane</location>
        <topology evidence="1">Multi-pass membrane protein</topology>
    </subcellularLocation>
</comment>
<dbReference type="PANTHER" id="PTHR43702:SF11">
    <property type="entry name" value="L-FUCOSE-PROTON SYMPORTER"/>
    <property type="match status" value="1"/>
</dbReference>
<accession>A0A518AM19</accession>
<evidence type="ECO:0000256" key="5">
    <source>
        <dbReference type="ARBA" id="ARBA00023136"/>
    </source>
</evidence>
<feature type="transmembrane region" description="Helical" evidence="7">
    <location>
        <begin position="317"/>
        <end position="334"/>
    </location>
</feature>
<protein>
    <submittedName>
        <fullName evidence="8">L-fucose-proton symporter</fullName>
    </submittedName>
</protein>
<dbReference type="CDD" id="cd17394">
    <property type="entry name" value="MFS_FucP_like"/>
    <property type="match status" value="1"/>
</dbReference>
<evidence type="ECO:0000256" key="6">
    <source>
        <dbReference type="SAM" id="MobiDB-lite"/>
    </source>
</evidence>
<feature type="transmembrane region" description="Helical" evidence="7">
    <location>
        <begin position="108"/>
        <end position="127"/>
    </location>
</feature>
<feature type="transmembrane region" description="Helical" evidence="7">
    <location>
        <begin position="366"/>
        <end position="388"/>
    </location>
</feature>
<evidence type="ECO:0000256" key="3">
    <source>
        <dbReference type="ARBA" id="ARBA00022692"/>
    </source>
</evidence>
<feature type="transmembrane region" description="Helical" evidence="7">
    <location>
        <begin position="77"/>
        <end position="101"/>
    </location>
</feature>
<sequence>MANDTINTASDQGNPFVSPTARDDSKSEAPAGGRVIPREYVGPFMLVTSLFAMWGFANDITNPMVAAFKNVLLLSNFQSSLVQGAFYGGYCVMAIPAALFIHRFNYKFGVLMGLALYAIGCFLFVPAGWSMQFGAFLVAYFIMTSGLAFLETTANPYILAMGPEYNAPRRLNFAQAFNPMGSIMGMFIAKDMILARLNEADEATRLSLQQSDPAALQAIQQSDLGVIILPYVILGVVVSAAFAMFYFSRLPEGEVYEKGEGTIGATLDRLFSNPRYLGGVVAQAFYVGVQIMCWTFIIQYGENEVGIAKTEAQGLNIVAMFIFVCSRFICTFLLKYMNPGVLLGGLAVGGGSLVVGAMLLPGYSGIYCLVGVSACMSLMFPTIYGIALQGLGEDAKLGSAGLICAIGGGCFMPPLQALIMDGTGISIGSLSLTATRLSFVLPLICFVVIAAYGIATSRRQPA</sequence>
<feature type="compositionally biased region" description="Polar residues" evidence="6">
    <location>
        <begin position="1"/>
        <end position="17"/>
    </location>
</feature>
<dbReference type="InterPro" id="IPR050375">
    <property type="entry name" value="MFS_TsgA-like"/>
</dbReference>
<keyword evidence="3 7" id="KW-0812">Transmembrane</keyword>
<feature type="transmembrane region" description="Helical" evidence="7">
    <location>
        <begin position="133"/>
        <end position="150"/>
    </location>
</feature>
<dbReference type="Gene3D" id="1.20.1250.20">
    <property type="entry name" value="MFS general substrate transporter like domains"/>
    <property type="match status" value="2"/>
</dbReference>
<feature type="transmembrane region" description="Helical" evidence="7">
    <location>
        <begin position="171"/>
        <end position="189"/>
    </location>
</feature>
<feature type="transmembrane region" description="Helical" evidence="7">
    <location>
        <begin position="228"/>
        <end position="248"/>
    </location>
</feature>
<proteinExistence type="predicted"/>
<feature type="transmembrane region" description="Helical" evidence="7">
    <location>
        <begin position="439"/>
        <end position="455"/>
    </location>
</feature>